<sequence>MELAKFLALLAVVLPVTYGAPTQAAATGELHPKILEAMKRDLGLDADQAHARVAREAAAANVIEQMRGSAGESFAGAWFDADTLHIGVTDEALAGEVTAAGATPIVMTNSLSKLEKAKADLDKVFIPQANTLSGGLVIEAIGDNHGRAEELAAQIGLASGEYEVRTVEELPTLYASVQGGDNYFIDNASRCSVGFAVTTGFVSAGHCGQTGSSATTPRGQPLGTFAGSVFPGSADMSYVRTVSGTGLNGSINGYGQGNLPVSGSNVAAVGASVCRSGATTQVHCGTIRARGATINYQEGSVTGLTQTTVCAEQGDSGGSFYAGSQAQGVTSGGNGNCRTGGITYFQPVNEILETFGLTLVTG</sequence>
<evidence type="ECO:0000313" key="9">
    <source>
        <dbReference type="EMBL" id="KGQ05981.1"/>
    </source>
</evidence>
<keyword evidence="4 6" id="KW-1015">Disulfide bond</keyword>
<dbReference type="EMBL" id="ANFO01000896">
    <property type="protein sequence ID" value="KGQ05981.1"/>
    <property type="molecule type" value="Genomic_DNA"/>
</dbReference>
<feature type="signal peptide" evidence="7">
    <location>
        <begin position="1"/>
        <end position="19"/>
    </location>
</feature>
<dbReference type="InterPro" id="IPR009003">
    <property type="entry name" value="Peptidase_S1_PA"/>
</dbReference>
<feature type="active site" description="Charge relay system" evidence="5">
    <location>
        <position position="206"/>
    </location>
</feature>
<evidence type="ECO:0000256" key="6">
    <source>
        <dbReference type="PIRSR" id="PIRSR001134-2"/>
    </source>
</evidence>
<keyword evidence="3" id="KW-0720">Serine protease</keyword>
<feature type="active site" description="Charge relay system" evidence="5">
    <location>
        <position position="316"/>
    </location>
</feature>
<protein>
    <submittedName>
        <fullName evidence="9">Streptogrisin-C</fullName>
    </submittedName>
</protein>
<dbReference type="STRING" id="1245745.A0A0A2VDL0"/>
<keyword evidence="1" id="KW-0645">Protease</keyword>
<evidence type="ECO:0000256" key="5">
    <source>
        <dbReference type="PIRSR" id="PIRSR001134-1"/>
    </source>
</evidence>
<dbReference type="InterPro" id="IPR043504">
    <property type="entry name" value="Peptidase_S1_PA_chymotrypsin"/>
</dbReference>
<dbReference type="eggNOG" id="ENOG502S8GA">
    <property type="taxonomic scope" value="Eukaryota"/>
</dbReference>
<proteinExistence type="predicted"/>
<dbReference type="AlphaFoldDB" id="A0A0A2VDL0"/>
<dbReference type="PIRSF" id="PIRSF001134">
    <property type="entry name" value="Streptogrisin"/>
    <property type="match status" value="1"/>
</dbReference>
<dbReference type="InterPro" id="IPR001316">
    <property type="entry name" value="Pept_S1A_streptogrisin"/>
</dbReference>
<dbReference type="Gene3D" id="2.40.10.10">
    <property type="entry name" value="Trypsin-like serine proteases"/>
    <property type="match status" value="2"/>
</dbReference>
<gene>
    <name evidence="9" type="ORF">BBAD15_g8754</name>
</gene>
<dbReference type="InterPro" id="IPR035070">
    <property type="entry name" value="Streptogrisin_prodomain"/>
</dbReference>
<evidence type="ECO:0000256" key="7">
    <source>
        <dbReference type="SAM" id="SignalP"/>
    </source>
</evidence>
<dbReference type="Proteomes" id="UP000030106">
    <property type="component" value="Unassembled WGS sequence"/>
</dbReference>
<organism evidence="9 10">
    <name type="scientific">Beauveria bassiana D1-5</name>
    <dbReference type="NCBI Taxonomy" id="1245745"/>
    <lineage>
        <taxon>Eukaryota</taxon>
        <taxon>Fungi</taxon>
        <taxon>Dikarya</taxon>
        <taxon>Ascomycota</taxon>
        <taxon>Pezizomycotina</taxon>
        <taxon>Sordariomycetes</taxon>
        <taxon>Hypocreomycetidae</taxon>
        <taxon>Hypocreales</taxon>
        <taxon>Cordycipitaceae</taxon>
        <taxon>Beauveria</taxon>
    </lineage>
</organism>
<feature type="chain" id="PRO_5001995185" evidence="7">
    <location>
        <begin position="20"/>
        <end position="362"/>
    </location>
</feature>
<reference evidence="9 10" key="1">
    <citation type="submission" date="2012-10" db="EMBL/GenBank/DDBJ databases">
        <title>Genome sequencing and analysis of entomopathogenic fungi Beauveria bassiana D1-5.</title>
        <authorList>
            <person name="Li Q."/>
            <person name="Wang L."/>
            <person name="Zhang Z."/>
            <person name="Wang Q."/>
            <person name="Ren J."/>
            <person name="Wang M."/>
            <person name="Xu W."/>
            <person name="Wang J."/>
            <person name="Lu Y."/>
            <person name="Du Q."/>
            <person name="Sun Z."/>
        </authorList>
    </citation>
    <scope>NUCLEOTIDE SEQUENCE [LARGE SCALE GENOMIC DNA]</scope>
    <source>
        <strain evidence="9 10">D1-5</strain>
    </source>
</reference>
<keyword evidence="2" id="KW-0378">Hydrolase</keyword>
<keyword evidence="7" id="KW-0732">Signal</keyword>
<dbReference type="CDD" id="cd21112">
    <property type="entry name" value="alphaLP-like"/>
    <property type="match status" value="1"/>
</dbReference>
<dbReference type="SUPFAM" id="SSF50494">
    <property type="entry name" value="Trypsin-like serine proteases"/>
    <property type="match status" value="1"/>
</dbReference>
<dbReference type="HOGENOM" id="CLU_030648_2_0_1"/>
<accession>A0A0A2VDL0</accession>
<name>A0A0A2VDL0_BEABA</name>
<dbReference type="GO" id="GO:0006508">
    <property type="term" value="P:proteolysis"/>
    <property type="evidence" value="ECO:0007669"/>
    <property type="project" value="UniProtKB-KW"/>
</dbReference>
<dbReference type="Gene3D" id="3.30.300.50">
    <property type="match status" value="1"/>
</dbReference>
<evidence type="ECO:0000256" key="1">
    <source>
        <dbReference type="ARBA" id="ARBA00022670"/>
    </source>
</evidence>
<dbReference type="PRINTS" id="PR00861">
    <property type="entry name" value="ALYTICPTASE"/>
</dbReference>
<comment type="caution">
    <text evidence="9">The sequence shown here is derived from an EMBL/GenBank/DDBJ whole genome shotgun (WGS) entry which is preliminary data.</text>
</comment>
<evidence type="ECO:0000256" key="3">
    <source>
        <dbReference type="ARBA" id="ARBA00022825"/>
    </source>
</evidence>
<evidence type="ECO:0000256" key="2">
    <source>
        <dbReference type="ARBA" id="ARBA00022801"/>
    </source>
</evidence>
<feature type="disulfide bond" evidence="6">
    <location>
        <begin position="310"/>
        <end position="337"/>
    </location>
</feature>
<feature type="active site" description="Charge relay system" evidence="5">
    <location>
        <position position="235"/>
    </location>
</feature>
<feature type="domain" description="Peptidase S1" evidence="8">
    <location>
        <begin position="194"/>
        <end position="351"/>
    </location>
</feature>
<evidence type="ECO:0000313" key="10">
    <source>
        <dbReference type="Proteomes" id="UP000030106"/>
    </source>
</evidence>
<dbReference type="Pfam" id="PF00089">
    <property type="entry name" value="Trypsin"/>
    <property type="match status" value="1"/>
</dbReference>
<dbReference type="GO" id="GO:0004252">
    <property type="term" value="F:serine-type endopeptidase activity"/>
    <property type="evidence" value="ECO:0007669"/>
    <property type="project" value="InterPro"/>
</dbReference>
<feature type="disulfide bond" evidence="6">
    <location>
        <begin position="191"/>
        <end position="207"/>
    </location>
</feature>
<dbReference type="OrthoDB" id="3762657at2759"/>
<evidence type="ECO:0000256" key="4">
    <source>
        <dbReference type="ARBA" id="ARBA00023157"/>
    </source>
</evidence>
<dbReference type="InterPro" id="IPR001254">
    <property type="entry name" value="Trypsin_dom"/>
</dbReference>
<evidence type="ECO:0000259" key="8">
    <source>
        <dbReference type="Pfam" id="PF00089"/>
    </source>
</evidence>
<feature type="disulfide bond" evidence="6">
    <location>
        <begin position="274"/>
        <end position="284"/>
    </location>
</feature>